<dbReference type="Proteomes" id="UP000738126">
    <property type="component" value="Unassembled WGS sequence"/>
</dbReference>
<dbReference type="SUPFAM" id="SSF56801">
    <property type="entry name" value="Acetyl-CoA synthetase-like"/>
    <property type="match status" value="1"/>
</dbReference>
<dbReference type="EMBL" id="NRSH01000199">
    <property type="protein sequence ID" value="MBK1727624.1"/>
    <property type="molecule type" value="Genomic_DNA"/>
</dbReference>
<evidence type="ECO:0000313" key="3">
    <source>
        <dbReference type="EMBL" id="MBK1727624.1"/>
    </source>
</evidence>
<evidence type="ECO:0000313" key="4">
    <source>
        <dbReference type="Proteomes" id="UP000738126"/>
    </source>
</evidence>
<proteinExistence type="predicted"/>
<keyword evidence="4" id="KW-1185">Reference proteome</keyword>
<feature type="non-terminal residue" evidence="3">
    <location>
        <position position="127"/>
    </location>
</feature>
<name>A0ABS1E960_9GAMM</name>
<feature type="domain" description="AMP-dependent synthetase/ligase" evidence="2">
    <location>
        <begin position="44"/>
        <end position="126"/>
    </location>
</feature>
<gene>
    <name evidence="3" type="ORF">CKO13_11495</name>
</gene>
<organism evidence="3 4">
    <name type="scientific">Halorhodospira neutriphila</name>
    <dbReference type="NCBI Taxonomy" id="168379"/>
    <lineage>
        <taxon>Bacteria</taxon>
        <taxon>Pseudomonadati</taxon>
        <taxon>Pseudomonadota</taxon>
        <taxon>Gammaproteobacteria</taxon>
        <taxon>Chromatiales</taxon>
        <taxon>Ectothiorhodospiraceae</taxon>
        <taxon>Halorhodospira</taxon>
    </lineage>
</organism>
<comment type="caution">
    <text evidence="3">The sequence shown here is derived from an EMBL/GenBank/DDBJ whole genome shotgun (WGS) entry which is preliminary data.</text>
</comment>
<dbReference type="Gene3D" id="3.40.50.980">
    <property type="match status" value="1"/>
</dbReference>
<evidence type="ECO:0000259" key="2">
    <source>
        <dbReference type="Pfam" id="PF00501"/>
    </source>
</evidence>
<dbReference type="PANTHER" id="PTHR43767:SF1">
    <property type="entry name" value="NONRIBOSOMAL PEPTIDE SYNTHASE PES1 (EUROFUNG)-RELATED"/>
    <property type="match status" value="1"/>
</dbReference>
<dbReference type="InterPro" id="IPR000873">
    <property type="entry name" value="AMP-dep_synth/lig_dom"/>
</dbReference>
<feature type="compositionally biased region" description="Basic and acidic residues" evidence="1">
    <location>
        <begin position="13"/>
        <end position="23"/>
    </location>
</feature>
<feature type="region of interest" description="Disordered" evidence="1">
    <location>
        <begin position="1"/>
        <end position="32"/>
    </location>
</feature>
<reference evidence="3 4" key="1">
    <citation type="journal article" date="2020" name="Microorganisms">
        <title>Osmotic Adaptation and Compatible Solute Biosynthesis of Phototrophic Bacteria as Revealed from Genome Analyses.</title>
        <authorList>
            <person name="Imhoff J.F."/>
            <person name="Rahn T."/>
            <person name="Kunzel S."/>
            <person name="Keller A."/>
            <person name="Neulinger S.C."/>
        </authorList>
    </citation>
    <scope>NUCLEOTIDE SEQUENCE [LARGE SCALE GENOMIC DNA]</scope>
    <source>
        <strain evidence="3 4">DSM 15116</strain>
    </source>
</reference>
<sequence length="127" mass="13209">MARGPARAPPEPGRARREADHGPRRARAPGAAAVSGARLECRLAQAARRFPGQPALVTPETSLSFAELDARVSERAAALQSQGIGAGAWVIARTATAVDGVVDWLALLRAGARALPVSGRMPAETLR</sequence>
<evidence type="ECO:0000256" key="1">
    <source>
        <dbReference type="SAM" id="MobiDB-lite"/>
    </source>
</evidence>
<protein>
    <recommendedName>
        <fullName evidence="2">AMP-dependent synthetase/ligase domain-containing protein</fullName>
    </recommendedName>
</protein>
<dbReference type="PANTHER" id="PTHR43767">
    <property type="entry name" value="LONG-CHAIN-FATTY-ACID--COA LIGASE"/>
    <property type="match status" value="1"/>
</dbReference>
<accession>A0ABS1E960</accession>
<dbReference type="Pfam" id="PF00501">
    <property type="entry name" value="AMP-binding"/>
    <property type="match status" value="1"/>
</dbReference>
<dbReference type="InterPro" id="IPR050237">
    <property type="entry name" value="ATP-dep_AMP-bd_enzyme"/>
</dbReference>